<dbReference type="PATRIC" id="fig|187420.15.peg.493"/>
<feature type="compositionally biased region" description="Low complexity" evidence="1">
    <location>
        <begin position="146"/>
        <end position="155"/>
    </location>
</feature>
<keyword evidence="2" id="KW-0472">Membrane</keyword>
<dbReference type="PaxDb" id="187420-MTH_515"/>
<proteinExistence type="predicted"/>
<dbReference type="EnsemblBacteria" id="AAB85021">
    <property type="protein sequence ID" value="AAB85021"/>
    <property type="gene ID" value="MTH_515"/>
</dbReference>
<dbReference type="HOGENOM" id="CLU_1485915_0_0_2"/>
<feature type="compositionally biased region" description="Low complexity" evidence="1">
    <location>
        <begin position="106"/>
        <end position="134"/>
    </location>
</feature>
<dbReference type="InParanoid" id="O26615"/>
<evidence type="ECO:0000256" key="2">
    <source>
        <dbReference type="SAM" id="Phobius"/>
    </source>
</evidence>
<dbReference type="KEGG" id="mth:MTH_515"/>
<accession>O26615</accession>
<reference evidence="3 4" key="1">
    <citation type="journal article" date="1997" name="J. Bacteriol.">
        <title>Complete genome sequence of Methanobacterium thermoautotrophicum deltaH: functional analysis and comparative genomics.</title>
        <authorList>
            <person name="Smith D.R."/>
            <person name="Doucette-Stamm L.A."/>
            <person name="Deloughery C."/>
            <person name="Lee H.-M."/>
            <person name="Dubois J."/>
            <person name="Aldredge T."/>
            <person name="Bashirzadeh R."/>
            <person name="Blakely D."/>
            <person name="Cook R."/>
            <person name="Gilbert K."/>
            <person name="Harrison D."/>
            <person name="Hoang L."/>
            <person name="Keagle P."/>
            <person name="Lumm W."/>
            <person name="Pothier B."/>
            <person name="Qiu D."/>
            <person name="Spadafora R."/>
            <person name="Vicare R."/>
            <person name="Wang Y."/>
            <person name="Wierzbowski J."/>
            <person name="Gibson R."/>
            <person name="Jiwani N."/>
            <person name="Caruso A."/>
            <person name="Bush D."/>
            <person name="Safer H."/>
            <person name="Patwell D."/>
            <person name="Prabhakar S."/>
            <person name="McDougall S."/>
            <person name="Shimer G."/>
            <person name="Goyal A."/>
            <person name="Pietrovski S."/>
            <person name="Church G.M."/>
            <person name="Daniels C.J."/>
            <person name="Mao J.-i."/>
            <person name="Rice P."/>
            <person name="Nolling J."/>
            <person name="Reeve J.N."/>
        </authorList>
    </citation>
    <scope>NUCLEOTIDE SEQUENCE [LARGE SCALE GENOMIC DNA]</scope>
    <source>
        <strain evidence="4">ATCC 29096 / DSM 1053 / JCM 10044 / NBRC 100330 / Delta H</strain>
    </source>
</reference>
<evidence type="ECO:0000313" key="3">
    <source>
        <dbReference type="EMBL" id="AAB85021.1"/>
    </source>
</evidence>
<protein>
    <submittedName>
        <fullName evidence="3">Uncharacterized protein</fullName>
    </submittedName>
</protein>
<dbReference type="EMBL" id="AE000666">
    <property type="protein sequence ID" value="AAB85021.1"/>
    <property type="molecule type" value="Genomic_DNA"/>
</dbReference>
<dbReference type="Proteomes" id="UP000005223">
    <property type="component" value="Chromosome"/>
</dbReference>
<dbReference type="RefSeq" id="WP_010876154.1">
    <property type="nucleotide sequence ID" value="NC_000916.1"/>
</dbReference>
<keyword evidence="4" id="KW-1185">Reference proteome</keyword>
<evidence type="ECO:0000256" key="1">
    <source>
        <dbReference type="SAM" id="MobiDB-lite"/>
    </source>
</evidence>
<dbReference type="STRING" id="187420.MTH_515"/>
<dbReference type="PIR" id="H69167">
    <property type="entry name" value="H69167"/>
</dbReference>
<name>O26615_METTH</name>
<keyword evidence="2" id="KW-1133">Transmembrane helix</keyword>
<dbReference type="AlphaFoldDB" id="O26615"/>
<organism evidence="3 4">
    <name type="scientific">Methanothermobacter thermautotrophicus (strain ATCC 29096 / DSM 1053 / JCM 10044 / NBRC 100330 / Delta H)</name>
    <name type="common">Methanobacterium thermoautotrophicum</name>
    <dbReference type="NCBI Taxonomy" id="187420"/>
    <lineage>
        <taxon>Archaea</taxon>
        <taxon>Methanobacteriati</taxon>
        <taxon>Methanobacteriota</taxon>
        <taxon>Methanomada group</taxon>
        <taxon>Methanobacteria</taxon>
        <taxon>Methanobacteriales</taxon>
        <taxon>Methanobacteriaceae</taxon>
        <taxon>Methanothermobacter</taxon>
    </lineage>
</organism>
<sequence>MIAWVLEAARRNIWSADGSLVRDLANRYIELAGEYGVVCCHHTCANIVFNNWVVKVSSLNQASLKKFAAALAAATGKSIDVPGSDGSQPGSANDGSGVGETGKPDSGSAGSAGSSSSGSASTSSSDAAGESSSSEGRESGKAYEVSASNSSGSAESQVPLYAILGVVALVLLVGFGYFRGK</sequence>
<evidence type="ECO:0000313" key="4">
    <source>
        <dbReference type="Proteomes" id="UP000005223"/>
    </source>
</evidence>
<gene>
    <name evidence="3" type="ordered locus">MTH_515</name>
</gene>
<keyword evidence="2" id="KW-0812">Transmembrane</keyword>
<dbReference type="GeneID" id="1470476"/>
<feature type="compositionally biased region" description="Polar residues" evidence="1">
    <location>
        <begin position="85"/>
        <end position="94"/>
    </location>
</feature>
<feature type="transmembrane region" description="Helical" evidence="2">
    <location>
        <begin position="158"/>
        <end position="178"/>
    </location>
</feature>
<feature type="region of interest" description="Disordered" evidence="1">
    <location>
        <begin position="80"/>
        <end position="155"/>
    </location>
</feature>